<dbReference type="PANTHER" id="PTHR11845">
    <property type="entry name" value="5'-DEOXYNUCLEOTIDASE HDDC2"/>
    <property type="match status" value="1"/>
</dbReference>
<comment type="caution">
    <text evidence="4">The sequence shown here is derived from an EMBL/GenBank/DDBJ whole genome shotgun (WGS) entry which is preliminary data.</text>
</comment>
<keyword evidence="1" id="KW-0479">Metal-binding</keyword>
<name>A0A1F5SN41_9BACT</name>
<accession>A0A1F5SN41</accession>
<dbReference type="Proteomes" id="UP000178925">
    <property type="component" value="Unassembled WGS sequence"/>
</dbReference>
<dbReference type="PANTHER" id="PTHR11845:SF13">
    <property type="entry name" value="5'-DEOXYNUCLEOTIDASE HDDC2"/>
    <property type="match status" value="1"/>
</dbReference>
<evidence type="ECO:0000256" key="2">
    <source>
        <dbReference type="ARBA" id="ARBA00022801"/>
    </source>
</evidence>
<dbReference type="GO" id="GO:0002953">
    <property type="term" value="F:5'-deoxynucleotidase activity"/>
    <property type="evidence" value="ECO:0007669"/>
    <property type="project" value="InterPro"/>
</dbReference>
<dbReference type="InterPro" id="IPR006674">
    <property type="entry name" value="HD_domain"/>
</dbReference>
<protein>
    <submittedName>
        <fullName evidence="4">Phosphohydrolase</fullName>
    </submittedName>
</protein>
<evidence type="ECO:0000313" key="5">
    <source>
        <dbReference type="Proteomes" id="UP000178925"/>
    </source>
</evidence>
<dbReference type="GO" id="GO:0046872">
    <property type="term" value="F:metal ion binding"/>
    <property type="evidence" value="ECO:0007669"/>
    <property type="project" value="UniProtKB-KW"/>
</dbReference>
<keyword evidence="2 4" id="KW-0378">Hydrolase</keyword>
<dbReference type="AlphaFoldDB" id="A0A1F5SN41"/>
<dbReference type="SUPFAM" id="SSF109604">
    <property type="entry name" value="HD-domain/PDEase-like"/>
    <property type="match status" value="1"/>
</dbReference>
<dbReference type="InterPro" id="IPR039356">
    <property type="entry name" value="YfbR/HDDC2"/>
</dbReference>
<dbReference type="Pfam" id="PF13023">
    <property type="entry name" value="HD_3"/>
    <property type="match status" value="1"/>
</dbReference>
<dbReference type="Gene3D" id="1.10.3210.10">
    <property type="entry name" value="Hypothetical protein af1432"/>
    <property type="match status" value="1"/>
</dbReference>
<sequence length="200" mass="22814">MKKLNAIADFLFEVGILSKTPRSGFYFLGSGQQSVAEHINRVTIIGYVLSKLKKQANEEVDEKKVLEMCLFHDLPEARTSDLNYTHQKYARADESKAVDDLASTLPFGEDIKALINERNGGDSIEARLARDADQLELILSLKEQLDIGNERAKTWIPLAVKRLNTKEAQALAITILETPSDNWWFHDKEDPWWVSRDKNR</sequence>
<feature type="domain" description="HD" evidence="3">
    <location>
        <begin position="16"/>
        <end position="169"/>
    </location>
</feature>
<organism evidence="4 5">
    <name type="scientific">Candidatus Falkowbacteria bacterium RIFOXYA2_FULL_47_9</name>
    <dbReference type="NCBI Taxonomy" id="1797995"/>
    <lineage>
        <taxon>Bacteria</taxon>
        <taxon>Candidatus Falkowiibacteriota</taxon>
    </lineage>
</organism>
<dbReference type="STRING" id="1797995.A2242_00105"/>
<reference evidence="4 5" key="1">
    <citation type="journal article" date="2016" name="Nat. Commun.">
        <title>Thousands of microbial genomes shed light on interconnected biogeochemical processes in an aquifer system.</title>
        <authorList>
            <person name="Anantharaman K."/>
            <person name="Brown C.T."/>
            <person name="Hug L.A."/>
            <person name="Sharon I."/>
            <person name="Castelle C.J."/>
            <person name="Probst A.J."/>
            <person name="Thomas B.C."/>
            <person name="Singh A."/>
            <person name="Wilkins M.J."/>
            <person name="Karaoz U."/>
            <person name="Brodie E.L."/>
            <person name="Williams K.H."/>
            <person name="Hubbard S.S."/>
            <person name="Banfield J.F."/>
        </authorList>
    </citation>
    <scope>NUCLEOTIDE SEQUENCE [LARGE SCALE GENOMIC DNA]</scope>
</reference>
<evidence type="ECO:0000259" key="3">
    <source>
        <dbReference type="Pfam" id="PF13023"/>
    </source>
</evidence>
<gene>
    <name evidence="4" type="ORF">A2242_00105</name>
</gene>
<evidence type="ECO:0000313" key="4">
    <source>
        <dbReference type="EMBL" id="OGF28112.1"/>
    </source>
</evidence>
<dbReference type="EMBL" id="MFGC01000020">
    <property type="protein sequence ID" value="OGF28112.1"/>
    <property type="molecule type" value="Genomic_DNA"/>
</dbReference>
<evidence type="ECO:0000256" key="1">
    <source>
        <dbReference type="ARBA" id="ARBA00022723"/>
    </source>
</evidence>
<proteinExistence type="predicted"/>
<dbReference type="GO" id="GO:0005737">
    <property type="term" value="C:cytoplasm"/>
    <property type="evidence" value="ECO:0007669"/>
    <property type="project" value="TreeGrafter"/>
</dbReference>